<name>A0A9D9GYR6_9BACT</name>
<organism evidence="15 16">
    <name type="scientific">Candidatus Egerieousia excrementavium</name>
    <dbReference type="NCBI Taxonomy" id="2840778"/>
    <lineage>
        <taxon>Bacteria</taxon>
        <taxon>Pseudomonadati</taxon>
        <taxon>Bacteroidota</taxon>
        <taxon>Bacteroidia</taxon>
        <taxon>Bacteroidales</taxon>
        <taxon>Candidatus Egerieousia</taxon>
    </lineage>
</organism>
<comment type="function">
    <text evidence="2">Acts on leucine, isoleucine and valine.</text>
</comment>
<dbReference type="GO" id="GO:0009081">
    <property type="term" value="P:branched-chain amino acid metabolic process"/>
    <property type="evidence" value="ECO:0007669"/>
    <property type="project" value="InterPro"/>
</dbReference>
<keyword evidence="9 15" id="KW-0808">Transferase</keyword>
<dbReference type="Gene3D" id="3.20.10.10">
    <property type="entry name" value="D-amino Acid Aminotransferase, subunit A, domain 2"/>
    <property type="match status" value="1"/>
</dbReference>
<evidence type="ECO:0000256" key="11">
    <source>
        <dbReference type="ARBA" id="ARBA00048212"/>
    </source>
</evidence>
<dbReference type="InterPro" id="IPR036038">
    <property type="entry name" value="Aminotransferase-like"/>
</dbReference>
<dbReference type="InterPro" id="IPR043131">
    <property type="entry name" value="BCAT-like_N"/>
</dbReference>
<comment type="catalytic activity">
    <reaction evidence="12">
        <text>L-isoleucine + 2-oxoglutarate = (S)-3-methyl-2-oxopentanoate + L-glutamate</text>
        <dbReference type="Rhea" id="RHEA:24801"/>
        <dbReference type="ChEBI" id="CHEBI:16810"/>
        <dbReference type="ChEBI" id="CHEBI:29985"/>
        <dbReference type="ChEBI" id="CHEBI:35146"/>
        <dbReference type="ChEBI" id="CHEBI:58045"/>
        <dbReference type="EC" id="2.6.1.42"/>
    </reaction>
</comment>
<dbReference type="EMBL" id="JADINB010000067">
    <property type="protein sequence ID" value="MBO8428888.1"/>
    <property type="molecule type" value="Genomic_DNA"/>
</dbReference>
<gene>
    <name evidence="15" type="ORF">IAC68_03015</name>
</gene>
<dbReference type="Gene3D" id="3.30.470.10">
    <property type="match status" value="1"/>
</dbReference>
<comment type="catalytic activity">
    <reaction evidence="11">
        <text>L-valine + 2-oxoglutarate = 3-methyl-2-oxobutanoate + L-glutamate</text>
        <dbReference type="Rhea" id="RHEA:24813"/>
        <dbReference type="ChEBI" id="CHEBI:11851"/>
        <dbReference type="ChEBI" id="CHEBI:16810"/>
        <dbReference type="ChEBI" id="CHEBI:29985"/>
        <dbReference type="ChEBI" id="CHEBI:57762"/>
        <dbReference type="EC" id="2.6.1.42"/>
    </reaction>
</comment>
<comment type="pathway">
    <text evidence="3">Amino-acid biosynthesis; L-isoleucine biosynthesis; L-isoleucine from 2-oxobutanoate: step 4/4.</text>
</comment>
<comment type="pathway">
    <text evidence="4">Amino-acid biosynthesis; L-valine biosynthesis; L-valine from pyruvate: step 4/4.</text>
</comment>
<dbReference type="InterPro" id="IPR033939">
    <property type="entry name" value="BCAT_family"/>
</dbReference>
<evidence type="ECO:0000256" key="10">
    <source>
        <dbReference type="ARBA" id="ARBA00022898"/>
    </source>
</evidence>
<dbReference type="InterPro" id="IPR043132">
    <property type="entry name" value="BCAT-like_C"/>
</dbReference>
<dbReference type="InterPro" id="IPR005786">
    <property type="entry name" value="B_amino_transII"/>
</dbReference>
<evidence type="ECO:0000256" key="14">
    <source>
        <dbReference type="PIRSR" id="PIRSR006468-1"/>
    </source>
</evidence>
<keyword evidence="8 15" id="KW-0032">Aminotransferase</keyword>
<dbReference type="InterPro" id="IPR001544">
    <property type="entry name" value="Aminotrans_IV"/>
</dbReference>
<evidence type="ECO:0000256" key="12">
    <source>
        <dbReference type="ARBA" id="ARBA00048798"/>
    </source>
</evidence>
<dbReference type="EC" id="2.6.1.42" evidence="7"/>
<feature type="modified residue" description="N6-(pyridoxal phosphate)lysine" evidence="14">
    <location>
        <position position="181"/>
    </location>
</feature>
<dbReference type="SUPFAM" id="SSF56752">
    <property type="entry name" value="D-aminoacid aminotransferase-like PLP-dependent enzymes"/>
    <property type="match status" value="1"/>
</dbReference>
<sequence>MIEWNQLGFSYIKTNTMICAHYKDGKWGEIESRTDDNITISGLSASLHYGVECFEGLKAFNCKDGKTRIFRPDENAKRLIRSATYLGIEAPDIEMFIKMVRQAVAENKEFVPPYGTRASLYIRPTLIGVGAQLGVKSSEESFFFIAVAPVGNYAGGIDAPVPAVIAREYDRAAPKGSGSYKVGGNYAASLYAGIEAKKAGYPAVLYLDPKEHKYIDEFSSSNFFAIKGDKYITPDSHTVLPSITNKSLIQVAMDLGYTIERRPIPVEELDTFDEVGECGTAVVITPVSRIDDKPSILGKECTKVYNYKACGPVSRKLYDTLTGIQYGEIEDRHGWCLEL</sequence>
<evidence type="ECO:0000313" key="16">
    <source>
        <dbReference type="Proteomes" id="UP000823635"/>
    </source>
</evidence>
<dbReference type="PANTHER" id="PTHR42825:SF2">
    <property type="entry name" value="BRANCHED-CHAIN-AMINO-ACID AMINOTRANSFERASE 3, CHLOROPLASTIC-RELATED"/>
    <property type="match status" value="1"/>
</dbReference>
<dbReference type="CDD" id="cd01557">
    <property type="entry name" value="BCAT_beta_family"/>
    <property type="match status" value="1"/>
</dbReference>
<comment type="cofactor">
    <cofactor evidence="1">
        <name>pyridoxal 5'-phosphate</name>
        <dbReference type="ChEBI" id="CHEBI:597326"/>
    </cofactor>
</comment>
<dbReference type="NCBIfam" id="NF009897">
    <property type="entry name" value="PRK13357.1"/>
    <property type="match status" value="1"/>
</dbReference>
<dbReference type="PANTHER" id="PTHR42825">
    <property type="entry name" value="AMINO ACID AMINOTRANSFERASE"/>
    <property type="match status" value="1"/>
</dbReference>
<comment type="pathway">
    <text evidence="5">Amino-acid biosynthesis; L-leucine biosynthesis; L-leucine from 3-methyl-2-oxobutanoate: step 4/4.</text>
</comment>
<evidence type="ECO:0000256" key="6">
    <source>
        <dbReference type="ARBA" id="ARBA00009320"/>
    </source>
</evidence>
<evidence type="ECO:0000256" key="1">
    <source>
        <dbReference type="ARBA" id="ARBA00001933"/>
    </source>
</evidence>
<dbReference type="AlphaFoldDB" id="A0A9D9GYR6"/>
<dbReference type="PIRSF" id="PIRSF006468">
    <property type="entry name" value="BCAT1"/>
    <property type="match status" value="1"/>
</dbReference>
<evidence type="ECO:0000256" key="7">
    <source>
        <dbReference type="ARBA" id="ARBA00013053"/>
    </source>
</evidence>
<comment type="catalytic activity">
    <reaction evidence="13">
        <text>L-leucine + 2-oxoglutarate = 4-methyl-2-oxopentanoate + L-glutamate</text>
        <dbReference type="Rhea" id="RHEA:18321"/>
        <dbReference type="ChEBI" id="CHEBI:16810"/>
        <dbReference type="ChEBI" id="CHEBI:17865"/>
        <dbReference type="ChEBI" id="CHEBI:29985"/>
        <dbReference type="ChEBI" id="CHEBI:57427"/>
        <dbReference type="EC" id="2.6.1.42"/>
    </reaction>
</comment>
<dbReference type="GO" id="GO:0004084">
    <property type="term" value="F:branched-chain-amino-acid transaminase activity"/>
    <property type="evidence" value="ECO:0007669"/>
    <property type="project" value="UniProtKB-EC"/>
</dbReference>
<dbReference type="Proteomes" id="UP000823635">
    <property type="component" value="Unassembled WGS sequence"/>
</dbReference>
<evidence type="ECO:0000256" key="2">
    <source>
        <dbReference type="ARBA" id="ARBA00003109"/>
    </source>
</evidence>
<dbReference type="NCBIfam" id="TIGR01123">
    <property type="entry name" value="ilvE_II"/>
    <property type="match status" value="1"/>
</dbReference>
<evidence type="ECO:0000256" key="13">
    <source>
        <dbReference type="ARBA" id="ARBA00049229"/>
    </source>
</evidence>
<evidence type="ECO:0000256" key="5">
    <source>
        <dbReference type="ARBA" id="ARBA00005072"/>
    </source>
</evidence>
<comment type="similarity">
    <text evidence="6">Belongs to the class-IV pyridoxal-phosphate-dependent aminotransferase family.</text>
</comment>
<dbReference type="Pfam" id="PF01063">
    <property type="entry name" value="Aminotran_4"/>
    <property type="match status" value="1"/>
</dbReference>
<reference evidence="15" key="1">
    <citation type="submission" date="2020-10" db="EMBL/GenBank/DDBJ databases">
        <authorList>
            <person name="Gilroy R."/>
        </authorList>
    </citation>
    <scope>NUCLEOTIDE SEQUENCE</scope>
    <source>
        <strain evidence="15">15467</strain>
    </source>
</reference>
<accession>A0A9D9GYR6</accession>
<evidence type="ECO:0000256" key="8">
    <source>
        <dbReference type="ARBA" id="ARBA00022576"/>
    </source>
</evidence>
<protein>
    <recommendedName>
        <fullName evidence="7">branched-chain-amino-acid transaminase</fullName>
        <ecNumber evidence="7">2.6.1.42</ecNumber>
    </recommendedName>
</protein>
<reference evidence="15" key="2">
    <citation type="journal article" date="2021" name="PeerJ">
        <title>Extensive microbial diversity within the chicken gut microbiome revealed by metagenomics and culture.</title>
        <authorList>
            <person name="Gilroy R."/>
            <person name="Ravi A."/>
            <person name="Getino M."/>
            <person name="Pursley I."/>
            <person name="Horton D.L."/>
            <person name="Alikhan N.F."/>
            <person name="Baker D."/>
            <person name="Gharbi K."/>
            <person name="Hall N."/>
            <person name="Watson M."/>
            <person name="Adriaenssens E.M."/>
            <person name="Foster-Nyarko E."/>
            <person name="Jarju S."/>
            <person name="Secka A."/>
            <person name="Antonio M."/>
            <person name="Oren A."/>
            <person name="Chaudhuri R.R."/>
            <person name="La Ragione R."/>
            <person name="Hildebrand F."/>
            <person name="Pallen M.J."/>
        </authorList>
    </citation>
    <scope>NUCLEOTIDE SEQUENCE</scope>
    <source>
        <strain evidence="15">15467</strain>
    </source>
</reference>
<evidence type="ECO:0000313" key="15">
    <source>
        <dbReference type="EMBL" id="MBO8428888.1"/>
    </source>
</evidence>
<evidence type="ECO:0000256" key="9">
    <source>
        <dbReference type="ARBA" id="ARBA00022679"/>
    </source>
</evidence>
<evidence type="ECO:0000256" key="4">
    <source>
        <dbReference type="ARBA" id="ARBA00004931"/>
    </source>
</evidence>
<evidence type="ECO:0000256" key="3">
    <source>
        <dbReference type="ARBA" id="ARBA00004824"/>
    </source>
</evidence>
<keyword evidence="10" id="KW-0663">Pyridoxal phosphate</keyword>
<proteinExistence type="inferred from homology"/>
<comment type="caution">
    <text evidence="15">The sequence shown here is derived from an EMBL/GenBank/DDBJ whole genome shotgun (WGS) entry which is preliminary data.</text>
</comment>